<comment type="caution">
    <text evidence="3">The sequence shown here is derived from an EMBL/GenBank/DDBJ whole genome shotgun (WGS) entry which is preliminary data.</text>
</comment>
<dbReference type="NCBIfam" id="NF008750">
    <property type="entry name" value="PRK11784.1-2"/>
    <property type="match status" value="1"/>
</dbReference>
<keyword evidence="1" id="KW-0711">Selenium</keyword>
<evidence type="ECO:0000313" key="3">
    <source>
        <dbReference type="EMBL" id="MPM38935.1"/>
    </source>
</evidence>
<protein>
    <submittedName>
        <fullName evidence="3">tRNA 2-selenouridine synthase</fullName>
        <ecNumber evidence="3">2.9.1.-</ecNumber>
    </submittedName>
</protein>
<name>A0A644ZDH4_9ZZZZ</name>
<accession>A0A644ZDH4</accession>
<gene>
    <name evidence="3" type="primary">selU_7</name>
    <name evidence="3" type="ORF">SDC9_85566</name>
</gene>
<reference evidence="3" key="1">
    <citation type="submission" date="2019-08" db="EMBL/GenBank/DDBJ databases">
        <authorList>
            <person name="Kucharzyk K."/>
            <person name="Murdoch R.W."/>
            <person name="Higgins S."/>
            <person name="Loffler F."/>
        </authorList>
    </citation>
    <scope>NUCLEOTIDE SEQUENCE</scope>
</reference>
<organism evidence="3">
    <name type="scientific">bioreactor metagenome</name>
    <dbReference type="NCBI Taxonomy" id="1076179"/>
    <lineage>
        <taxon>unclassified sequences</taxon>
        <taxon>metagenomes</taxon>
        <taxon>ecological metagenomes</taxon>
    </lineage>
</organism>
<dbReference type="EMBL" id="VSSQ01008465">
    <property type="protein sequence ID" value="MPM38935.1"/>
    <property type="molecule type" value="Genomic_DNA"/>
</dbReference>
<dbReference type="GO" id="GO:0043828">
    <property type="term" value="F:tRNA 2-selenouridine synthase activity"/>
    <property type="evidence" value="ECO:0007669"/>
    <property type="project" value="InterPro"/>
</dbReference>
<dbReference type="InterPro" id="IPR017582">
    <property type="entry name" value="SelU"/>
</dbReference>
<dbReference type="PANTHER" id="PTHR30401">
    <property type="entry name" value="TRNA 2-SELENOURIDINE SYNTHASE"/>
    <property type="match status" value="1"/>
</dbReference>
<evidence type="ECO:0000256" key="1">
    <source>
        <dbReference type="ARBA" id="ARBA00023266"/>
    </source>
</evidence>
<dbReference type="PANTHER" id="PTHR30401:SF0">
    <property type="entry name" value="TRNA 2-SELENOURIDINE SYNTHASE"/>
    <property type="match status" value="1"/>
</dbReference>
<dbReference type="InterPro" id="IPR036873">
    <property type="entry name" value="Rhodanese-like_dom_sf"/>
</dbReference>
<dbReference type="Gene3D" id="3.40.50.300">
    <property type="entry name" value="P-loop containing nucleotide triphosphate hydrolases"/>
    <property type="match status" value="1"/>
</dbReference>
<keyword evidence="3" id="KW-0808">Transferase</keyword>
<dbReference type="Pfam" id="PF00581">
    <property type="entry name" value="Rhodanese"/>
    <property type="match status" value="1"/>
</dbReference>
<dbReference type="SUPFAM" id="SSF52540">
    <property type="entry name" value="P-loop containing nucleoside triphosphate hydrolases"/>
    <property type="match status" value="1"/>
</dbReference>
<evidence type="ECO:0000259" key="2">
    <source>
        <dbReference type="PROSITE" id="PS50206"/>
    </source>
</evidence>
<dbReference type="NCBIfam" id="NF008752">
    <property type="entry name" value="PRK11784.1-4"/>
    <property type="match status" value="1"/>
</dbReference>
<dbReference type="NCBIfam" id="TIGR03167">
    <property type="entry name" value="tRNA_sel_U_synt"/>
    <property type="match status" value="1"/>
</dbReference>
<dbReference type="SUPFAM" id="SSF52821">
    <property type="entry name" value="Rhodanese/Cell cycle control phosphatase"/>
    <property type="match status" value="1"/>
</dbReference>
<dbReference type="InterPro" id="IPR058840">
    <property type="entry name" value="AAA_SelU"/>
</dbReference>
<sequence length="353" mass="40386">MANTVEYKDLKGNYILVDVRSPGEYKDSTINGAINIPLFDDEERASIGTIYTRESTEKAKKIGVDIVAKKLPEIYDRVNQLEKQYNKVVLFCARGGMRSGSIAELLGALGSRVERIKDGYKGYRAFITEELPELNHKVEYVVLHGNTGVGKTEILKKLRDHGYNVLDLEGCANHRGSLLGSVGLGETTSQKQFESNVYEELNGVKGKYVFVEAESRRIGRVVIPEYIHNKMKEGIHVFVDADIEFRKDIIVKEYTKMENCKEEICEALLKLKKHISEKNIEEYCEKVRQEEYDEVVKELMVKYYDPLYMHSSDKYDYDFKLMVSNIEEAAKALESFIDKYSEQDKEACVACAE</sequence>
<feature type="domain" description="Rhodanese" evidence="2">
    <location>
        <begin position="10"/>
        <end position="132"/>
    </location>
</feature>
<dbReference type="InterPro" id="IPR027417">
    <property type="entry name" value="P-loop_NTPase"/>
</dbReference>
<proteinExistence type="predicted"/>
<dbReference type="PROSITE" id="PS50206">
    <property type="entry name" value="RHODANESE_3"/>
    <property type="match status" value="1"/>
</dbReference>
<dbReference type="InterPro" id="IPR001763">
    <property type="entry name" value="Rhodanese-like_dom"/>
</dbReference>
<dbReference type="GO" id="GO:0002098">
    <property type="term" value="P:tRNA wobble uridine modification"/>
    <property type="evidence" value="ECO:0007669"/>
    <property type="project" value="InterPro"/>
</dbReference>
<dbReference type="AlphaFoldDB" id="A0A644ZDH4"/>
<dbReference type="Gene3D" id="3.40.250.10">
    <property type="entry name" value="Rhodanese-like domain"/>
    <property type="match status" value="1"/>
</dbReference>
<dbReference type="EC" id="2.9.1.-" evidence="3"/>
<dbReference type="Pfam" id="PF26341">
    <property type="entry name" value="AAA_SelU"/>
    <property type="match status" value="1"/>
</dbReference>
<dbReference type="SMART" id="SM00450">
    <property type="entry name" value="RHOD"/>
    <property type="match status" value="1"/>
</dbReference>